<sequence length="375" mass="41147">MKIKSQNIYINERFEPAVITLRKGTIENINYDKNATFDIDFGYKKILPGFIDIHCHGYQGYSTNVADAEGLDRWTKHLPYEGCTSFLATTSTTTVSEVLKSISMIREKIEGQPNGSRILGIHVEGPYISFEKCGAHNKYELRKPSATEVDQWEEVANNHILLYCIAPEMDVNHEMIKHCVEKGIKVAVGHTNASYEEAMSAVQDGANDFTHTYNAMTELLHRKPGVVGAAMDSVEAYSELITDGIHVKPAACRALAKIKGKDKLIFVTDAVDSKGLKPGEYGKGEDLHVVAEDGTIRKPDGTLAGSSASMNQLVGNAIRMGIDEITAINAATKNPSNFMGLGDRGLIEPGKIADLVIVDDNYNVIQTYCEGYPQI</sequence>
<dbReference type="PANTHER" id="PTHR11113:SF14">
    <property type="entry name" value="N-ACETYLGLUCOSAMINE-6-PHOSPHATE DEACETYLASE"/>
    <property type="match status" value="1"/>
</dbReference>
<dbReference type="RefSeq" id="WP_244055078.1">
    <property type="nucleotide sequence ID" value="NZ_BQXH01000007.1"/>
</dbReference>
<dbReference type="Pfam" id="PF01979">
    <property type="entry name" value="Amidohydro_1"/>
    <property type="match status" value="1"/>
</dbReference>
<dbReference type="CDD" id="cd00854">
    <property type="entry name" value="NagA"/>
    <property type="match status" value="1"/>
</dbReference>
<dbReference type="EMBL" id="BQXH01000007">
    <property type="protein sequence ID" value="GKS81325.1"/>
    <property type="molecule type" value="Genomic_DNA"/>
</dbReference>
<evidence type="ECO:0000256" key="3">
    <source>
        <dbReference type="ARBA" id="ARBA00022801"/>
    </source>
</evidence>
<proteinExistence type="inferred from homology"/>
<evidence type="ECO:0000313" key="7">
    <source>
        <dbReference type="EMBL" id="GKS81325.1"/>
    </source>
</evidence>
<dbReference type="Gene3D" id="3.20.20.140">
    <property type="entry name" value="Metal-dependent hydrolases"/>
    <property type="match status" value="1"/>
</dbReference>
<feature type="domain" description="Amidohydrolase-related" evidence="6">
    <location>
        <begin position="46"/>
        <end position="371"/>
    </location>
</feature>
<dbReference type="PIRSF" id="PIRSF038994">
    <property type="entry name" value="NagA"/>
    <property type="match status" value="1"/>
</dbReference>
<dbReference type="Gene3D" id="2.30.40.10">
    <property type="entry name" value="Urease, subunit C, domain 1"/>
    <property type="match status" value="1"/>
</dbReference>
<dbReference type="InterPro" id="IPR032466">
    <property type="entry name" value="Metal_Hydrolase"/>
</dbReference>
<evidence type="ECO:0000256" key="2">
    <source>
        <dbReference type="ARBA" id="ARBA00022723"/>
    </source>
</evidence>
<comment type="similarity">
    <text evidence="1 5">Belongs to the metallo-dependent hydrolases superfamily. NagA family.</text>
</comment>
<dbReference type="InterPro" id="IPR003764">
    <property type="entry name" value="GlcNAc_6-P_deAcase"/>
</dbReference>
<reference evidence="7" key="1">
    <citation type="journal article" date="2022" name="Int. J. Syst. Evol. Microbiol.">
        <title>A novel species of lactic acid bacteria, Ligilactobacillus pabuli sp. nov., isolated from alfalfa silage.</title>
        <authorList>
            <person name="Tohno M."/>
            <person name="Tanizawa Y."/>
            <person name="Sawada H."/>
            <person name="Sakamoto M."/>
            <person name="Ohkuma M."/>
            <person name="Kobayashi H."/>
        </authorList>
    </citation>
    <scope>NUCLEOTIDE SEQUENCE</scope>
    <source>
        <strain evidence="7">AF129</strain>
    </source>
</reference>
<keyword evidence="3 5" id="KW-0378">Hydrolase</keyword>
<accession>A0ABQ5JJS8</accession>
<protein>
    <submittedName>
        <fullName evidence="7">N-acetylglucosamine-6-phosphate deacetylase</fullName>
    </submittedName>
</protein>
<dbReference type="SUPFAM" id="SSF51556">
    <property type="entry name" value="Metallo-dependent hydrolases"/>
    <property type="match status" value="1"/>
</dbReference>
<evidence type="ECO:0000313" key="8">
    <source>
        <dbReference type="Proteomes" id="UP001055149"/>
    </source>
</evidence>
<dbReference type="NCBIfam" id="TIGR00221">
    <property type="entry name" value="nagA"/>
    <property type="match status" value="1"/>
</dbReference>
<organism evidence="7 8">
    <name type="scientific">Ligilactobacillus pabuli</name>
    <dbReference type="NCBI Taxonomy" id="2886039"/>
    <lineage>
        <taxon>Bacteria</taxon>
        <taxon>Bacillati</taxon>
        <taxon>Bacillota</taxon>
        <taxon>Bacilli</taxon>
        <taxon>Lactobacillales</taxon>
        <taxon>Lactobacillaceae</taxon>
        <taxon>Ligilactobacillus</taxon>
    </lineage>
</organism>
<dbReference type="InterPro" id="IPR011059">
    <property type="entry name" value="Metal-dep_hydrolase_composite"/>
</dbReference>
<evidence type="ECO:0000259" key="6">
    <source>
        <dbReference type="Pfam" id="PF01979"/>
    </source>
</evidence>
<dbReference type="SUPFAM" id="SSF51338">
    <property type="entry name" value="Composite domain of metallo-dependent hydrolases"/>
    <property type="match status" value="1"/>
</dbReference>
<keyword evidence="4 5" id="KW-0119">Carbohydrate metabolism</keyword>
<keyword evidence="2" id="KW-0479">Metal-binding</keyword>
<gene>
    <name evidence="7" type="primary">nagA-2</name>
    <name evidence="7" type="ORF">LPAF129_10110</name>
</gene>
<name>A0ABQ5JJS8_9LACO</name>
<evidence type="ECO:0000256" key="4">
    <source>
        <dbReference type="ARBA" id="ARBA00023277"/>
    </source>
</evidence>
<dbReference type="InterPro" id="IPR006680">
    <property type="entry name" value="Amidohydro-rel"/>
</dbReference>
<dbReference type="Proteomes" id="UP001055149">
    <property type="component" value="Unassembled WGS sequence"/>
</dbReference>
<comment type="caution">
    <text evidence="7">The sequence shown here is derived from an EMBL/GenBank/DDBJ whole genome shotgun (WGS) entry which is preliminary data.</text>
</comment>
<evidence type="ECO:0000256" key="1">
    <source>
        <dbReference type="ARBA" id="ARBA00010716"/>
    </source>
</evidence>
<dbReference type="PANTHER" id="PTHR11113">
    <property type="entry name" value="N-ACETYLGLUCOSAMINE-6-PHOSPHATE DEACETYLASE"/>
    <property type="match status" value="1"/>
</dbReference>
<keyword evidence="8" id="KW-1185">Reference proteome</keyword>
<evidence type="ECO:0000256" key="5">
    <source>
        <dbReference type="PIRNR" id="PIRNR038994"/>
    </source>
</evidence>